<dbReference type="OrthoDB" id="9796019at2"/>
<dbReference type="InterPro" id="IPR036271">
    <property type="entry name" value="Tet_transcr_reg_TetR-rel_C_sf"/>
</dbReference>
<proteinExistence type="predicted"/>
<dbReference type="InterPro" id="IPR009057">
    <property type="entry name" value="Homeodomain-like_sf"/>
</dbReference>
<evidence type="ECO:0000313" key="7">
    <source>
        <dbReference type="Proteomes" id="UP000184440"/>
    </source>
</evidence>
<feature type="domain" description="HTH tetR-type" evidence="5">
    <location>
        <begin position="16"/>
        <end position="76"/>
    </location>
</feature>
<dbReference type="Gene3D" id="1.10.357.10">
    <property type="entry name" value="Tetracycline Repressor, domain 2"/>
    <property type="match status" value="1"/>
</dbReference>
<dbReference type="EMBL" id="FRCS01000003">
    <property type="protein sequence ID" value="SHN17459.1"/>
    <property type="molecule type" value="Genomic_DNA"/>
</dbReference>
<keyword evidence="2 4" id="KW-0238">DNA-binding</keyword>
<evidence type="ECO:0000256" key="1">
    <source>
        <dbReference type="ARBA" id="ARBA00023015"/>
    </source>
</evidence>
<name>A0A1M7PJR7_9ACTN</name>
<dbReference type="GO" id="GO:0000976">
    <property type="term" value="F:transcription cis-regulatory region binding"/>
    <property type="evidence" value="ECO:0007669"/>
    <property type="project" value="TreeGrafter"/>
</dbReference>
<organism evidence="6 7">
    <name type="scientific">Cryptosporangium aurantiacum</name>
    <dbReference type="NCBI Taxonomy" id="134849"/>
    <lineage>
        <taxon>Bacteria</taxon>
        <taxon>Bacillati</taxon>
        <taxon>Actinomycetota</taxon>
        <taxon>Actinomycetes</taxon>
        <taxon>Cryptosporangiales</taxon>
        <taxon>Cryptosporangiaceae</taxon>
        <taxon>Cryptosporangium</taxon>
    </lineage>
</organism>
<gene>
    <name evidence="6" type="ORF">SAMN05443668_103433</name>
</gene>
<dbReference type="Pfam" id="PF00440">
    <property type="entry name" value="TetR_N"/>
    <property type="match status" value="1"/>
</dbReference>
<dbReference type="GO" id="GO:0003700">
    <property type="term" value="F:DNA-binding transcription factor activity"/>
    <property type="evidence" value="ECO:0007669"/>
    <property type="project" value="TreeGrafter"/>
</dbReference>
<dbReference type="InterPro" id="IPR011075">
    <property type="entry name" value="TetR_C"/>
</dbReference>
<dbReference type="STRING" id="134849.SAMN05443668_103433"/>
<evidence type="ECO:0000313" key="6">
    <source>
        <dbReference type="EMBL" id="SHN17459.1"/>
    </source>
</evidence>
<keyword evidence="1" id="KW-0805">Transcription regulation</keyword>
<sequence length="206" mass="22303">MPTAHVPTGRGRPRDPALDGRVLSAALEEYAHTGWAAFTMDGVARRAGVGKSTLYRRWPTKEQLLLDAIEMQTAPIIPPDTGSFRADAEALATLLLEHFLNPDGWATLRITVDAIISTSDPTGFHQQLYERIVRMHREPAGRMVQRAIDRGDLVADTPIAPVVESLFGGVFMHALGMAPGDRPRAKANSGSEVGPAVDLLLRAYGS</sequence>
<evidence type="ECO:0000256" key="2">
    <source>
        <dbReference type="ARBA" id="ARBA00023125"/>
    </source>
</evidence>
<accession>A0A1M7PJR7</accession>
<protein>
    <submittedName>
        <fullName evidence="6">Transcriptional regulator, TetR family</fullName>
    </submittedName>
</protein>
<evidence type="ECO:0000256" key="4">
    <source>
        <dbReference type="PROSITE-ProRule" id="PRU00335"/>
    </source>
</evidence>
<evidence type="ECO:0000256" key="3">
    <source>
        <dbReference type="ARBA" id="ARBA00023163"/>
    </source>
</evidence>
<dbReference type="PANTHER" id="PTHR30055:SF148">
    <property type="entry name" value="TETR-FAMILY TRANSCRIPTIONAL REGULATOR"/>
    <property type="match status" value="1"/>
</dbReference>
<dbReference type="Pfam" id="PF16859">
    <property type="entry name" value="TetR_C_11"/>
    <property type="match status" value="1"/>
</dbReference>
<dbReference type="SUPFAM" id="SSF46689">
    <property type="entry name" value="Homeodomain-like"/>
    <property type="match status" value="1"/>
</dbReference>
<dbReference type="Gene3D" id="1.10.10.60">
    <property type="entry name" value="Homeodomain-like"/>
    <property type="match status" value="1"/>
</dbReference>
<keyword evidence="3" id="KW-0804">Transcription</keyword>
<keyword evidence="7" id="KW-1185">Reference proteome</keyword>
<dbReference type="SUPFAM" id="SSF48498">
    <property type="entry name" value="Tetracyclin repressor-like, C-terminal domain"/>
    <property type="match status" value="1"/>
</dbReference>
<dbReference type="AlphaFoldDB" id="A0A1M7PJR7"/>
<dbReference type="PRINTS" id="PR00455">
    <property type="entry name" value="HTHTETR"/>
</dbReference>
<dbReference type="Proteomes" id="UP000184440">
    <property type="component" value="Unassembled WGS sequence"/>
</dbReference>
<dbReference type="InterPro" id="IPR001647">
    <property type="entry name" value="HTH_TetR"/>
</dbReference>
<reference evidence="6 7" key="1">
    <citation type="submission" date="2016-11" db="EMBL/GenBank/DDBJ databases">
        <authorList>
            <person name="Jaros S."/>
            <person name="Januszkiewicz K."/>
            <person name="Wedrychowicz H."/>
        </authorList>
    </citation>
    <scope>NUCLEOTIDE SEQUENCE [LARGE SCALE GENOMIC DNA]</scope>
    <source>
        <strain evidence="6 7">DSM 46144</strain>
    </source>
</reference>
<dbReference type="RefSeq" id="WP_073256408.1">
    <property type="nucleotide sequence ID" value="NZ_FRCS01000003.1"/>
</dbReference>
<feature type="DNA-binding region" description="H-T-H motif" evidence="4">
    <location>
        <begin position="39"/>
        <end position="58"/>
    </location>
</feature>
<dbReference type="InterPro" id="IPR050109">
    <property type="entry name" value="HTH-type_TetR-like_transc_reg"/>
</dbReference>
<dbReference type="PROSITE" id="PS50977">
    <property type="entry name" value="HTH_TETR_2"/>
    <property type="match status" value="1"/>
</dbReference>
<dbReference type="PANTHER" id="PTHR30055">
    <property type="entry name" value="HTH-TYPE TRANSCRIPTIONAL REGULATOR RUTR"/>
    <property type="match status" value="1"/>
</dbReference>
<evidence type="ECO:0000259" key="5">
    <source>
        <dbReference type="PROSITE" id="PS50977"/>
    </source>
</evidence>